<name>A0ABT0FPU1_9ACTN</name>
<dbReference type="Proteomes" id="UP001317259">
    <property type="component" value="Unassembled WGS sequence"/>
</dbReference>
<evidence type="ECO:0008006" key="4">
    <source>
        <dbReference type="Google" id="ProtNLM"/>
    </source>
</evidence>
<gene>
    <name evidence="2" type="ORF">MF672_010945</name>
</gene>
<keyword evidence="1" id="KW-0812">Transmembrane</keyword>
<evidence type="ECO:0000313" key="3">
    <source>
        <dbReference type="Proteomes" id="UP001317259"/>
    </source>
</evidence>
<reference evidence="2 3" key="1">
    <citation type="submission" date="2022-04" db="EMBL/GenBank/DDBJ databases">
        <title>Genome draft of Actinomadura sp. ATCC 31491.</title>
        <authorList>
            <person name="Shi X."/>
            <person name="Du Y."/>
        </authorList>
    </citation>
    <scope>NUCLEOTIDE SEQUENCE [LARGE SCALE GENOMIC DNA]</scope>
    <source>
        <strain evidence="2 3">ATCC 31491</strain>
    </source>
</reference>
<keyword evidence="3" id="KW-1185">Reference proteome</keyword>
<keyword evidence="1" id="KW-0472">Membrane</keyword>
<feature type="transmembrane region" description="Helical" evidence="1">
    <location>
        <begin position="73"/>
        <end position="97"/>
    </location>
</feature>
<proteinExistence type="predicted"/>
<dbReference type="InterPro" id="IPR056964">
    <property type="entry name" value="Phage_holin"/>
</dbReference>
<feature type="transmembrane region" description="Helical" evidence="1">
    <location>
        <begin position="6"/>
        <end position="30"/>
    </location>
</feature>
<dbReference type="RefSeq" id="WP_242380749.1">
    <property type="nucleotide sequence ID" value="NZ_JAKRKC020000001.1"/>
</dbReference>
<keyword evidence="1" id="KW-1133">Transmembrane helix</keyword>
<dbReference type="EMBL" id="JAKRKC020000001">
    <property type="protein sequence ID" value="MCK2214304.1"/>
    <property type="molecule type" value="Genomic_DNA"/>
</dbReference>
<dbReference type="Pfam" id="PF23778">
    <property type="entry name" value="Phage_holin_2"/>
    <property type="match status" value="1"/>
</dbReference>
<feature type="transmembrane region" description="Helical" evidence="1">
    <location>
        <begin position="42"/>
        <end position="61"/>
    </location>
</feature>
<evidence type="ECO:0000256" key="1">
    <source>
        <dbReference type="SAM" id="Phobius"/>
    </source>
</evidence>
<organism evidence="2 3">
    <name type="scientific">Actinomadura luzonensis</name>
    <dbReference type="NCBI Taxonomy" id="2805427"/>
    <lineage>
        <taxon>Bacteria</taxon>
        <taxon>Bacillati</taxon>
        <taxon>Actinomycetota</taxon>
        <taxon>Actinomycetes</taxon>
        <taxon>Streptosporangiales</taxon>
        <taxon>Thermomonosporaceae</taxon>
        <taxon>Actinomadura</taxon>
    </lineage>
</organism>
<protein>
    <recommendedName>
        <fullName evidence="4">Integral membrane protein</fullName>
    </recommendedName>
</protein>
<sequence length="115" mass="12860">MAELVQIAGSVLICVCAAMAIASAVVYGLWARWWTSVAGRHLFSFTSVLAGGLTLWSVRLIGSPTFTTAEPGAWPYIRLAAFTPFAWVIAWRLVLIIRAQYAERARRRDHDRRQP</sequence>
<accession>A0ABT0FPU1</accession>
<evidence type="ECO:0000313" key="2">
    <source>
        <dbReference type="EMBL" id="MCK2214304.1"/>
    </source>
</evidence>
<comment type="caution">
    <text evidence="2">The sequence shown here is derived from an EMBL/GenBank/DDBJ whole genome shotgun (WGS) entry which is preliminary data.</text>
</comment>